<accession>A0A182IKY8</accession>
<reference evidence="1" key="1">
    <citation type="submission" date="2022-08" db="UniProtKB">
        <authorList>
            <consortium name="EnsemblMetazoa"/>
        </authorList>
    </citation>
    <scope>IDENTIFICATION</scope>
    <source>
        <strain evidence="1">EBRO</strain>
    </source>
</reference>
<name>A0A182IKY8_ANOAO</name>
<protein>
    <submittedName>
        <fullName evidence="1">Uncharacterized protein</fullName>
    </submittedName>
</protein>
<sequence>MVQYGRGVSLPYHTREGLGVDGSQTLVQCVGLLALLQLGPVHLEAIEITDYLSNLGPNAFNGGAFRARFGLLVRPHERVPPLAVVDEALADLFDAPAKPLVGDENFAQITVEDVQNALLVHGVERCVLGEHGEALAVLKGAREKPRRIGVHRCQLVRRFVEGTRLQLEPFRHELARARIVQAQHWLSGEWSGCHMTQRIFISMLADESFRQRTYAYSVCSGVRGCQPAGGCGRSSGHCWTGLPPVAVIDRSSHTAIPNVNGALRRSASKLPSDANFTVIVSIGSYSPIASDRLNCPAETEMAPADFAYQCTHPLSVLRIPDPVSSPGQLQSSPSSP</sequence>
<dbReference type="VEuPathDB" id="VectorBase:AATE001121"/>
<dbReference type="EnsemblMetazoa" id="AATE001121-RA">
    <property type="protein sequence ID" value="AATE001121-PA.1"/>
    <property type="gene ID" value="AATE001121"/>
</dbReference>
<evidence type="ECO:0000313" key="1">
    <source>
        <dbReference type="EnsemblMetazoa" id="AATE001121-PA.1"/>
    </source>
</evidence>
<dbReference type="AlphaFoldDB" id="A0A182IKY8"/>
<organism evidence="1">
    <name type="scientific">Anopheles atroparvus</name>
    <name type="common">European mosquito</name>
    <dbReference type="NCBI Taxonomy" id="41427"/>
    <lineage>
        <taxon>Eukaryota</taxon>
        <taxon>Metazoa</taxon>
        <taxon>Ecdysozoa</taxon>
        <taxon>Arthropoda</taxon>
        <taxon>Hexapoda</taxon>
        <taxon>Insecta</taxon>
        <taxon>Pterygota</taxon>
        <taxon>Neoptera</taxon>
        <taxon>Endopterygota</taxon>
        <taxon>Diptera</taxon>
        <taxon>Nematocera</taxon>
        <taxon>Culicoidea</taxon>
        <taxon>Culicidae</taxon>
        <taxon>Anophelinae</taxon>
        <taxon>Anopheles</taxon>
    </lineage>
</organism>
<proteinExistence type="predicted"/>